<evidence type="ECO:0000256" key="1">
    <source>
        <dbReference type="ARBA" id="ARBA00023002"/>
    </source>
</evidence>
<dbReference type="InterPro" id="IPR003680">
    <property type="entry name" value="Flavodoxin_fold"/>
</dbReference>
<organism evidence="3 4">
    <name type="scientific">Paenibacillus glucanolyticus</name>
    <dbReference type="NCBI Taxonomy" id="59843"/>
    <lineage>
        <taxon>Bacteria</taxon>
        <taxon>Bacillati</taxon>
        <taxon>Bacillota</taxon>
        <taxon>Bacilli</taxon>
        <taxon>Bacillales</taxon>
        <taxon>Paenibacillaceae</taxon>
        <taxon>Paenibacillus</taxon>
    </lineage>
</organism>
<comment type="caution">
    <text evidence="3">The sequence shown here is derived from an EMBL/GenBank/DDBJ whole genome shotgun (WGS) entry which is preliminary data.</text>
</comment>
<dbReference type="PANTHER" id="PTHR47307">
    <property type="entry name" value="GLUTATHIONE-REGULATED POTASSIUM-EFFLUX SYSTEM ANCILLARY PROTEIN KEFG"/>
    <property type="match status" value="1"/>
</dbReference>
<dbReference type="GO" id="GO:0010181">
    <property type="term" value="F:FMN binding"/>
    <property type="evidence" value="ECO:0007669"/>
    <property type="project" value="TreeGrafter"/>
</dbReference>
<protein>
    <submittedName>
        <fullName evidence="3">General stress protein</fullName>
    </submittedName>
</protein>
<evidence type="ECO:0000313" key="3">
    <source>
        <dbReference type="EMBL" id="KZS46562.1"/>
    </source>
</evidence>
<keyword evidence="4" id="KW-1185">Reference proteome</keyword>
<dbReference type="SUPFAM" id="SSF52218">
    <property type="entry name" value="Flavoproteins"/>
    <property type="match status" value="1"/>
</dbReference>
<gene>
    <name evidence="3" type="ORF">AWU65_11860</name>
</gene>
<dbReference type="AlphaFoldDB" id="A0A163JFR5"/>
<dbReference type="InterPro" id="IPR029039">
    <property type="entry name" value="Flavoprotein-like_sf"/>
</dbReference>
<dbReference type="EMBL" id="LWMH01000001">
    <property type="protein sequence ID" value="KZS46562.1"/>
    <property type="molecule type" value="Genomic_DNA"/>
</dbReference>
<dbReference type="Proteomes" id="UP000076796">
    <property type="component" value="Unassembled WGS sequence"/>
</dbReference>
<dbReference type="GO" id="GO:0003955">
    <property type="term" value="F:NAD(P)H dehydrogenase (quinone) activity"/>
    <property type="evidence" value="ECO:0007669"/>
    <property type="project" value="TreeGrafter"/>
</dbReference>
<evidence type="ECO:0000313" key="4">
    <source>
        <dbReference type="Proteomes" id="UP000076796"/>
    </source>
</evidence>
<dbReference type="Gene3D" id="3.40.50.360">
    <property type="match status" value="1"/>
</dbReference>
<accession>A0A163JFR5</accession>
<reference evidence="3" key="1">
    <citation type="journal article" date="2016" name="Genome Announc.">
        <title>Draft genomes of two strains of Paenibacillus glucanolyticus with capability to degrade lignocellulose.</title>
        <authorList>
            <person name="Mathews S.L."/>
            <person name="Pawlak J."/>
            <person name="Grunden A.M."/>
        </authorList>
    </citation>
    <scope>NUCLEOTIDE SEQUENCE [LARGE SCALE GENOMIC DNA]</scope>
    <source>
        <strain evidence="3">SLM1</strain>
    </source>
</reference>
<evidence type="ECO:0000259" key="2">
    <source>
        <dbReference type="Pfam" id="PF02525"/>
    </source>
</evidence>
<dbReference type="PANTHER" id="PTHR47307:SF1">
    <property type="entry name" value="GLUTATHIONE-REGULATED POTASSIUM-EFFLUX SYSTEM ANCILLARY PROTEIN KEFG"/>
    <property type="match status" value="1"/>
</dbReference>
<keyword evidence="1" id="KW-0560">Oxidoreductase</keyword>
<feature type="domain" description="Flavodoxin-like fold" evidence="2">
    <location>
        <begin position="1"/>
        <end position="170"/>
    </location>
</feature>
<dbReference type="OrthoDB" id="9798454at2"/>
<dbReference type="InterPro" id="IPR046980">
    <property type="entry name" value="KefG/KefF"/>
</dbReference>
<dbReference type="GeneID" id="97558112"/>
<sequence length="178" mass="20257">MRTLVIVAHPSLQTGSRINRELTETVRSMEDVTVHDLYQQYPGGCIDIAAEQQLLLQHDRIVFQFPFWWYSSPPLLKHWFDQVLTFGWAYGPGGDKLRGKEWGVAVTTGGAEEAYGSGGYNRYTVEELTRPYEVTASLVGAAYLPVFTVHNAMQLTDEELRRYAEDFAQHVTNVVRSR</sequence>
<dbReference type="RefSeq" id="WP_063478387.1">
    <property type="nucleotide sequence ID" value="NZ_CP147845.1"/>
</dbReference>
<dbReference type="STRING" id="59843.A3958_11405"/>
<dbReference type="GO" id="GO:0009055">
    <property type="term" value="F:electron transfer activity"/>
    <property type="evidence" value="ECO:0007669"/>
    <property type="project" value="TreeGrafter"/>
</dbReference>
<proteinExistence type="predicted"/>
<name>A0A163JFR5_9BACL</name>
<dbReference type="Pfam" id="PF02525">
    <property type="entry name" value="Flavodoxin_2"/>
    <property type="match status" value="1"/>
</dbReference>